<dbReference type="RefSeq" id="WP_114369865.1">
    <property type="nucleotide sequence ID" value="NZ_CP031092.1"/>
</dbReference>
<dbReference type="KEGG" id="rue:DT065_00340"/>
<name>A0A345BUI2_9BACI</name>
<dbReference type="EMBL" id="CP031092">
    <property type="protein sequence ID" value="AXF54613.1"/>
    <property type="molecule type" value="Genomic_DNA"/>
</dbReference>
<reference evidence="1 2" key="1">
    <citation type="journal article" date="2018" name="J. Microbiol.">
        <title>Salicibibacter kimchii gen. nov., sp. nov., a moderately halophilic and alkalitolerant bacterium in the family Bacillaceae, isolated from kimchi.</title>
        <authorList>
            <person name="Jang J.Y."/>
            <person name="Oh Y.J."/>
            <person name="Lim S.K."/>
            <person name="Park H.K."/>
            <person name="Lee C."/>
            <person name="Kim J.Y."/>
            <person name="Lee M.A."/>
            <person name="Choi H.J."/>
        </authorList>
    </citation>
    <scope>NUCLEOTIDE SEQUENCE [LARGE SCALE GENOMIC DNA]</scope>
    <source>
        <strain evidence="1 2">NKC1-1</strain>
    </source>
</reference>
<keyword evidence="1" id="KW-0238">DNA-binding</keyword>
<evidence type="ECO:0000313" key="2">
    <source>
        <dbReference type="Proteomes" id="UP000252100"/>
    </source>
</evidence>
<keyword evidence="2" id="KW-1185">Reference proteome</keyword>
<proteinExistence type="predicted"/>
<dbReference type="GO" id="GO:0003677">
    <property type="term" value="F:DNA binding"/>
    <property type="evidence" value="ECO:0007669"/>
    <property type="project" value="UniProtKB-KW"/>
</dbReference>
<gene>
    <name evidence="1" type="ORF">DT065_00340</name>
</gene>
<protein>
    <submittedName>
        <fullName evidence="1">DNA-binding response regulator</fullName>
    </submittedName>
</protein>
<sequence>MDREAIIDLLQDYNWMIHEIARQRTLIRGGGNNLTAQYGIEATMPKPEGQNSDPVYKEVERREKKSKYVQKLERKVSFVQERAVIISDEREVAVLECLMDGMSMSAVSRHMGLSRSNIYKIRDSIVDKIYYAEHFGHFGQFKQKKQKMTC</sequence>
<dbReference type="OrthoDB" id="8910390at2"/>
<dbReference type="Proteomes" id="UP000252100">
    <property type="component" value="Chromosome"/>
</dbReference>
<accession>A0A345BUI2</accession>
<organism evidence="1 2">
    <name type="scientific">Salicibibacter kimchii</name>
    <dbReference type="NCBI Taxonomy" id="2099786"/>
    <lineage>
        <taxon>Bacteria</taxon>
        <taxon>Bacillati</taxon>
        <taxon>Bacillota</taxon>
        <taxon>Bacilli</taxon>
        <taxon>Bacillales</taxon>
        <taxon>Bacillaceae</taxon>
        <taxon>Salicibibacter</taxon>
    </lineage>
</organism>
<dbReference type="AlphaFoldDB" id="A0A345BUI2"/>
<evidence type="ECO:0000313" key="1">
    <source>
        <dbReference type="EMBL" id="AXF54613.1"/>
    </source>
</evidence>